<dbReference type="SMART" id="SM01118">
    <property type="entry name" value="CYTH"/>
    <property type="match status" value="1"/>
</dbReference>
<dbReference type="EMBL" id="JABEPP010000004">
    <property type="protein sequence ID" value="NNM73497.1"/>
    <property type="molecule type" value="Genomic_DNA"/>
</dbReference>
<dbReference type="PANTHER" id="PTHR39569:SF1">
    <property type="entry name" value="INORGANIC TRIPHOSPHATASE"/>
    <property type="match status" value="1"/>
</dbReference>
<evidence type="ECO:0000259" key="1">
    <source>
        <dbReference type="PROSITE" id="PS51707"/>
    </source>
</evidence>
<dbReference type="SUPFAM" id="SSF55154">
    <property type="entry name" value="CYTH-like phosphatases"/>
    <property type="match status" value="1"/>
</dbReference>
<name>A0A849IBZ3_9HYPH</name>
<dbReference type="InterPro" id="IPR023577">
    <property type="entry name" value="CYTH_domain"/>
</dbReference>
<evidence type="ECO:0000313" key="3">
    <source>
        <dbReference type="EMBL" id="NNM73497.1"/>
    </source>
</evidence>
<dbReference type="AlphaFoldDB" id="A0A849IBZ3"/>
<dbReference type="PROSITE" id="PS51708">
    <property type="entry name" value="CHAD"/>
    <property type="match status" value="1"/>
</dbReference>
<reference evidence="3 4" key="1">
    <citation type="submission" date="2020-04" db="EMBL/GenBank/DDBJ databases">
        <title>Enterovirga sp. isolate from soil.</title>
        <authorList>
            <person name="Chea S."/>
            <person name="Kim D.-U."/>
        </authorList>
    </citation>
    <scope>NUCLEOTIDE SEQUENCE [LARGE SCALE GENOMIC DNA]</scope>
    <source>
        <strain evidence="3 4">DB1703</strain>
    </source>
</reference>
<evidence type="ECO:0000259" key="2">
    <source>
        <dbReference type="PROSITE" id="PS51708"/>
    </source>
</evidence>
<dbReference type="InterPro" id="IPR007899">
    <property type="entry name" value="CHAD_dom"/>
</dbReference>
<dbReference type="Pfam" id="PF01928">
    <property type="entry name" value="CYTH"/>
    <property type="match status" value="1"/>
</dbReference>
<comment type="caution">
    <text evidence="3">The sequence shown here is derived from an EMBL/GenBank/DDBJ whole genome shotgun (WGS) entry which is preliminary data.</text>
</comment>
<dbReference type="PROSITE" id="PS51707">
    <property type="entry name" value="CYTH"/>
    <property type="match status" value="1"/>
</dbReference>
<dbReference type="Gene3D" id="1.40.20.10">
    <property type="entry name" value="CHAD domain"/>
    <property type="match status" value="1"/>
</dbReference>
<dbReference type="Proteomes" id="UP000564885">
    <property type="component" value="Unassembled WGS sequence"/>
</dbReference>
<dbReference type="PANTHER" id="PTHR39569">
    <property type="entry name" value="INORGANIC TRIPHOSPHATASE"/>
    <property type="match status" value="1"/>
</dbReference>
<gene>
    <name evidence="3" type="ORF">HJG44_14000</name>
</gene>
<feature type="domain" description="CYTH" evidence="1">
    <location>
        <begin position="4"/>
        <end position="204"/>
    </location>
</feature>
<dbReference type="GO" id="GO:0050355">
    <property type="term" value="F:inorganic triphosphate phosphatase activity"/>
    <property type="evidence" value="ECO:0007669"/>
    <property type="project" value="InterPro"/>
</dbReference>
<dbReference type="InterPro" id="IPR033469">
    <property type="entry name" value="CYTH-like_dom_sf"/>
</dbReference>
<keyword evidence="4" id="KW-1185">Reference proteome</keyword>
<evidence type="ECO:0000313" key="4">
    <source>
        <dbReference type="Proteomes" id="UP000564885"/>
    </source>
</evidence>
<feature type="domain" description="CHAD" evidence="2">
    <location>
        <begin position="219"/>
        <end position="507"/>
    </location>
</feature>
<proteinExistence type="predicted"/>
<dbReference type="Pfam" id="PF05235">
    <property type="entry name" value="CHAD"/>
    <property type="match status" value="1"/>
</dbReference>
<dbReference type="CDD" id="cd07756">
    <property type="entry name" value="CYTH-like_Pase_CHAD"/>
    <property type="match status" value="1"/>
</dbReference>
<accession>A0A849IBZ3</accession>
<protein>
    <submittedName>
        <fullName evidence="3">CHAD domain-containing protein</fullName>
    </submittedName>
</protein>
<dbReference type="InterPro" id="IPR039013">
    <property type="entry name" value="YgiF"/>
</dbReference>
<dbReference type="SMART" id="SM00880">
    <property type="entry name" value="CHAD"/>
    <property type="match status" value="1"/>
</dbReference>
<sequence>MSDPRELELKLEVGPRGLARLKSRGLKQLGEASARERLASVYFDTADRRLREKGLSLRVRSVGGRHLQTVKGIADGPGIGLFERSEWESEVAGPRPDLAAAARTPVQEALAEKGAGGLRPVFAAEVERTIWLVESEGSTIEVALDEGTIAAEGASRQVAELELELKRGSAADLFALARRLDEAGALRLGVLTKSEQGYRLAEGEAQGFHKAEAVKLKRGTPTAAAFAAIVRACLRHFRLNESGVVEARLPEALHQARVAMRRLRSALSLFKELLGDPESDEIRKRLRTLSGHLGHARNLDVYLARTGTDAAEGRPADPAWIARLRAEREEAYDRIAKVLASKRFRRLMLDLLAWVEDGAWRRPADPDARARLKRPIEVSAAAILDKRRRRVRRRGRDLAELDPEMRHEVRIEAKKLRYAAEFFSGLVEHKAGRKGLKRFLSALEELQEALGDLNDLETARTLHADAEARAEEGGAPSPDDEAGREAELLERAVAAHRAFSDAKPFWRDFA</sequence>
<dbReference type="Gene3D" id="2.40.320.10">
    <property type="entry name" value="Hypothetical Protein Pfu-838710-001"/>
    <property type="match status" value="1"/>
</dbReference>
<dbReference type="GO" id="GO:0046872">
    <property type="term" value="F:metal ion binding"/>
    <property type="evidence" value="ECO:0007669"/>
    <property type="project" value="TreeGrafter"/>
</dbReference>
<dbReference type="RefSeq" id="WP_171219015.1">
    <property type="nucleotide sequence ID" value="NZ_JABEPP010000004.1"/>
</dbReference>
<organism evidence="3 4">
    <name type="scientific">Enterovirga aerilata</name>
    <dbReference type="NCBI Taxonomy" id="2730920"/>
    <lineage>
        <taxon>Bacteria</taxon>
        <taxon>Pseudomonadati</taxon>
        <taxon>Pseudomonadota</taxon>
        <taxon>Alphaproteobacteria</taxon>
        <taxon>Hyphomicrobiales</taxon>
        <taxon>Methylobacteriaceae</taxon>
        <taxon>Enterovirga</taxon>
    </lineage>
</organism>
<dbReference type="InterPro" id="IPR038186">
    <property type="entry name" value="CHAD_dom_sf"/>
</dbReference>